<keyword evidence="4" id="KW-0472">Membrane</keyword>
<feature type="transmembrane region" description="Helical" evidence="4">
    <location>
        <begin position="60"/>
        <end position="85"/>
    </location>
</feature>
<dbReference type="CDD" id="cd16917">
    <property type="entry name" value="HATPase_UhpB-NarQ-NarX-like"/>
    <property type="match status" value="1"/>
</dbReference>
<evidence type="ECO:0000313" key="8">
    <source>
        <dbReference type="Proteomes" id="UP000272400"/>
    </source>
</evidence>
<feature type="transmembrane region" description="Helical" evidence="4">
    <location>
        <begin position="400"/>
        <end position="419"/>
    </location>
</feature>
<feature type="chain" id="PRO_5017991208" evidence="5">
    <location>
        <begin position="18"/>
        <end position="694"/>
    </location>
</feature>
<keyword evidence="1" id="KW-0808">Transferase</keyword>
<dbReference type="GO" id="GO:0000155">
    <property type="term" value="F:phosphorelay sensor kinase activity"/>
    <property type="evidence" value="ECO:0007669"/>
    <property type="project" value="InterPro"/>
</dbReference>
<keyword evidence="5" id="KW-0732">Signal</keyword>
<dbReference type="GO" id="GO:0046983">
    <property type="term" value="F:protein dimerization activity"/>
    <property type="evidence" value="ECO:0007669"/>
    <property type="project" value="InterPro"/>
</dbReference>
<dbReference type="SUPFAM" id="SSF55874">
    <property type="entry name" value="ATPase domain of HSP90 chaperone/DNA topoisomerase II/histidine kinase"/>
    <property type="match status" value="1"/>
</dbReference>
<protein>
    <submittedName>
        <fullName evidence="7">Signal transduction histidine kinase</fullName>
    </submittedName>
</protein>
<feature type="transmembrane region" description="Helical" evidence="4">
    <location>
        <begin position="374"/>
        <end position="393"/>
    </location>
</feature>
<dbReference type="RefSeq" id="WP_123669815.1">
    <property type="nucleotide sequence ID" value="NZ_RJKE01000001.1"/>
</dbReference>
<gene>
    <name evidence="7" type="ORF">EDD29_8670</name>
</gene>
<feature type="signal peptide" evidence="5">
    <location>
        <begin position="1"/>
        <end position="17"/>
    </location>
</feature>
<dbReference type="InterPro" id="IPR050482">
    <property type="entry name" value="Sensor_HK_TwoCompSys"/>
</dbReference>
<feature type="transmembrane region" description="Helical" evidence="4">
    <location>
        <begin position="439"/>
        <end position="459"/>
    </location>
</feature>
<feature type="transmembrane region" description="Helical" evidence="4">
    <location>
        <begin position="350"/>
        <end position="368"/>
    </location>
</feature>
<sequence length="694" mass="70546">MTVVLVLLSFCAVYVLAAPSRAPGAWGAALAIAAVLALFVLQLRHVLYRWPGPVPLALQVVLTFTAVLCLDVSVGLFGLLAGSLLLTEGRAAKAGALLMASAAFPVAALRSGVGATALDSAVTAAIMALVVYGLTRLAAQVEAVAAARLTAAGNAAAEERLRIAEELRGRLDAGLAALAREAARPGPTAASLGALLADARAALAAVRTTAAEFRGLSLAPEVSAARTLLAAAGIEARVGVGHTEPLGATGSLLAAALREAVTRVVAEGTARVCAIETEHRDGRVVLRVSDDGVRAAERPASALDGLAERLRKAGGTLTSELGADGRFTVEASAPVTEGALPSVDRASARLSVVLLATVLVGFCFKGLLQTPLYLMPYAVVLLVAVCAVQLGWMRGYRRTASVLLLQGALSFLPLPWLGVSWVGAPGFFAGSLLIALPPAAAWSLTALVMAVVAGAAALLGQPAPVVVNLAVSVLVTGVVVRGLVLLARQVRELRAAGEGMARAAALQERLRAARDLHDLLGHNLAAVLLKCEVAARLLEADPPRARAELDAAAGLAERARADLRGAAGTARTPLLVEELESARAVLETAGIVVAVRDGGPVPDRTAAVLGPVLREAVTNVLKHGAAGRCEITVASGPGPVRLEVASDGLDPAARPGPPGAGLGNLATRLAAQGGALSVSRDGRWFRLAAELPPS</sequence>
<name>A0A3N1DCS2_9ACTN</name>
<feature type="transmembrane region" description="Helical" evidence="4">
    <location>
        <begin position="466"/>
        <end position="487"/>
    </location>
</feature>
<dbReference type="AlphaFoldDB" id="A0A3N1DCS2"/>
<dbReference type="GO" id="GO:0005524">
    <property type="term" value="F:ATP binding"/>
    <property type="evidence" value="ECO:0007669"/>
    <property type="project" value="UniProtKB-KW"/>
</dbReference>
<evidence type="ECO:0000256" key="1">
    <source>
        <dbReference type="ARBA" id="ARBA00022679"/>
    </source>
</evidence>
<evidence type="ECO:0000313" key="7">
    <source>
        <dbReference type="EMBL" id="ROO90928.1"/>
    </source>
</evidence>
<dbReference type="OrthoDB" id="5241784at2"/>
<proteinExistence type="predicted"/>
<dbReference type="PANTHER" id="PTHR24421:SF63">
    <property type="entry name" value="SENSOR HISTIDINE KINASE DESK"/>
    <property type="match status" value="1"/>
</dbReference>
<feature type="transmembrane region" description="Helical" evidence="4">
    <location>
        <begin position="27"/>
        <end position="48"/>
    </location>
</feature>
<comment type="caution">
    <text evidence="7">The sequence shown here is derived from an EMBL/GenBank/DDBJ whole genome shotgun (WGS) entry which is preliminary data.</text>
</comment>
<evidence type="ECO:0000256" key="3">
    <source>
        <dbReference type="ARBA" id="ARBA00023012"/>
    </source>
</evidence>
<evidence type="ECO:0000256" key="4">
    <source>
        <dbReference type="SAM" id="Phobius"/>
    </source>
</evidence>
<dbReference type="Gene3D" id="3.30.565.10">
    <property type="entry name" value="Histidine kinase-like ATPase, C-terminal domain"/>
    <property type="match status" value="2"/>
</dbReference>
<organism evidence="7 8">
    <name type="scientific">Actinocorallia herbida</name>
    <dbReference type="NCBI Taxonomy" id="58109"/>
    <lineage>
        <taxon>Bacteria</taxon>
        <taxon>Bacillati</taxon>
        <taxon>Actinomycetota</taxon>
        <taxon>Actinomycetes</taxon>
        <taxon>Streptosporangiales</taxon>
        <taxon>Thermomonosporaceae</taxon>
        <taxon>Actinocorallia</taxon>
    </lineage>
</organism>
<dbReference type="Proteomes" id="UP000272400">
    <property type="component" value="Unassembled WGS sequence"/>
</dbReference>
<keyword evidence="8" id="KW-1185">Reference proteome</keyword>
<evidence type="ECO:0000256" key="5">
    <source>
        <dbReference type="SAM" id="SignalP"/>
    </source>
</evidence>
<dbReference type="Gene3D" id="1.20.5.1930">
    <property type="match status" value="1"/>
</dbReference>
<evidence type="ECO:0000259" key="6">
    <source>
        <dbReference type="Pfam" id="PF07730"/>
    </source>
</evidence>
<keyword evidence="4" id="KW-1133">Transmembrane helix</keyword>
<dbReference type="InterPro" id="IPR011712">
    <property type="entry name" value="Sig_transdc_His_kin_sub3_dim/P"/>
</dbReference>
<keyword evidence="3" id="KW-0902">Two-component regulatory system</keyword>
<accession>A0A3N1DCS2</accession>
<reference evidence="7 8" key="1">
    <citation type="submission" date="2018-11" db="EMBL/GenBank/DDBJ databases">
        <title>Sequencing the genomes of 1000 actinobacteria strains.</title>
        <authorList>
            <person name="Klenk H.-P."/>
        </authorList>
    </citation>
    <scope>NUCLEOTIDE SEQUENCE [LARGE SCALE GENOMIC DNA]</scope>
    <source>
        <strain evidence="7 8">DSM 44254</strain>
    </source>
</reference>
<keyword evidence="4" id="KW-0812">Transmembrane</keyword>
<feature type="domain" description="Signal transduction histidine kinase subgroup 3 dimerisation and phosphoacceptor" evidence="6">
    <location>
        <begin position="508"/>
        <end position="573"/>
    </location>
</feature>
<dbReference type="GO" id="GO:0016020">
    <property type="term" value="C:membrane"/>
    <property type="evidence" value="ECO:0007669"/>
    <property type="project" value="InterPro"/>
</dbReference>
<dbReference type="InterPro" id="IPR036890">
    <property type="entry name" value="HATPase_C_sf"/>
</dbReference>
<evidence type="ECO:0000256" key="2">
    <source>
        <dbReference type="ARBA" id="ARBA00022777"/>
    </source>
</evidence>
<dbReference type="Pfam" id="PF07730">
    <property type="entry name" value="HisKA_3"/>
    <property type="match status" value="1"/>
</dbReference>
<keyword evidence="2 7" id="KW-0418">Kinase</keyword>
<dbReference type="EMBL" id="RJKE01000001">
    <property type="protein sequence ID" value="ROO90928.1"/>
    <property type="molecule type" value="Genomic_DNA"/>
</dbReference>
<dbReference type="PANTHER" id="PTHR24421">
    <property type="entry name" value="NITRATE/NITRITE SENSOR PROTEIN NARX-RELATED"/>
    <property type="match status" value="1"/>
</dbReference>